<dbReference type="Pfam" id="PF00696">
    <property type="entry name" value="AA_kinase"/>
    <property type="match status" value="1"/>
</dbReference>
<dbReference type="InterPro" id="IPR037528">
    <property type="entry name" value="ArgB"/>
</dbReference>
<accession>A0A9D9NLP4</accession>
<name>A0A9D9NLP4_9BACT</name>
<dbReference type="EC" id="2.7.2.8" evidence="9"/>
<feature type="domain" description="Aspartate/glutamate/uridylate kinase" evidence="10">
    <location>
        <begin position="2"/>
        <end position="256"/>
    </location>
</feature>
<keyword evidence="6 9" id="KW-0418">Kinase</keyword>
<comment type="catalytic activity">
    <reaction evidence="8 9">
        <text>N-acetyl-L-glutamate + ATP = N-acetyl-L-glutamyl 5-phosphate + ADP</text>
        <dbReference type="Rhea" id="RHEA:14629"/>
        <dbReference type="ChEBI" id="CHEBI:30616"/>
        <dbReference type="ChEBI" id="CHEBI:44337"/>
        <dbReference type="ChEBI" id="CHEBI:57936"/>
        <dbReference type="ChEBI" id="CHEBI:456216"/>
        <dbReference type="EC" id="2.7.2.8"/>
    </reaction>
</comment>
<evidence type="ECO:0000313" key="11">
    <source>
        <dbReference type="EMBL" id="MBO8478070.1"/>
    </source>
</evidence>
<organism evidence="11 12">
    <name type="scientific">Candidatus Cryptobacteroides excrementipullorum</name>
    <dbReference type="NCBI Taxonomy" id="2840761"/>
    <lineage>
        <taxon>Bacteria</taxon>
        <taxon>Pseudomonadati</taxon>
        <taxon>Bacteroidota</taxon>
        <taxon>Bacteroidia</taxon>
        <taxon>Bacteroidales</taxon>
        <taxon>Candidatus Cryptobacteroides</taxon>
    </lineage>
</organism>
<dbReference type="PANTHER" id="PTHR23342">
    <property type="entry name" value="N-ACETYLGLUTAMATE SYNTHASE"/>
    <property type="match status" value="1"/>
</dbReference>
<comment type="subcellular location">
    <subcellularLocation>
        <location evidence="9">Cytoplasm</location>
    </subcellularLocation>
</comment>
<dbReference type="EMBL" id="JADILZ010000040">
    <property type="protein sequence ID" value="MBO8478070.1"/>
    <property type="molecule type" value="Genomic_DNA"/>
</dbReference>
<dbReference type="InterPro" id="IPR036393">
    <property type="entry name" value="AceGlu_kinase-like_sf"/>
</dbReference>
<keyword evidence="3 9" id="KW-0028">Amino-acid biosynthesis</keyword>
<keyword evidence="7 9" id="KW-0067">ATP-binding</keyword>
<comment type="similarity">
    <text evidence="9">Belongs to the acetylglutamate kinase family. ArgB subfamily.</text>
</comment>
<gene>
    <name evidence="9 11" type="primary">argB</name>
    <name evidence="11" type="ORF">IAB80_04205</name>
</gene>
<reference evidence="11" key="1">
    <citation type="submission" date="2020-10" db="EMBL/GenBank/DDBJ databases">
        <authorList>
            <person name="Gilroy R."/>
        </authorList>
    </citation>
    <scope>NUCLEOTIDE SEQUENCE</scope>
    <source>
        <strain evidence="11">2478</strain>
    </source>
</reference>
<comment type="function">
    <text evidence="9">Catalyzes the ATP-dependent phosphorylation of N-acetyl-L-glutamate.</text>
</comment>
<dbReference type="PIRSF" id="PIRSF000728">
    <property type="entry name" value="NAGK"/>
    <property type="match status" value="1"/>
</dbReference>
<feature type="binding site" evidence="9">
    <location>
        <position position="61"/>
    </location>
    <ligand>
        <name>substrate</name>
    </ligand>
</feature>
<dbReference type="GO" id="GO:0042450">
    <property type="term" value="P:L-arginine biosynthetic process via ornithine"/>
    <property type="evidence" value="ECO:0007669"/>
    <property type="project" value="UniProtKB-UniRule"/>
</dbReference>
<evidence type="ECO:0000256" key="6">
    <source>
        <dbReference type="ARBA" id="ARBA00022777"/>
    </source>
</evidence>
<reference evidence="11" key="2">
    <citation type="journal article" date="2021" name="PeerJ">
        <title>Extensive microbial diversity within the chicken gut microbiome revealed by metagenomics and culture.</title>
        <authorList>
            <person name="Gilroy R."/>
            <person name="Ravi A."/>
            <person name="Getino M."/>
            <person name="Pursley I."/>
            <person name="Horton D.L."/>
            <person name="Alikhan N.F."/>
            <person name="Baker D."/>
            <person name="Gharbi K."/>
            <person name="Hall N."/>
            <person name="Watson M."/>
            <person name="Adriaenssens E.M."/>
            <person name="Foster-Nyarko E."/>
            <person name="Jarju S."/>
            <person name="Secka A."/>
            <person name="Antonio M."/>
            <person name="Oren A."/>
            <person name="Chaudhuri R.R."/>
            <person name="La Ragione R."/>
            <person name="Hildebrand F."/>
            <person name="Pallen M.J."/>
        </authorList>
    </citation>
    <scope>NUCLEOTIDE SEQUENCE</scope>
    <source>
        <strain evidence="11">2478</strain>
    </source>
</reference>
<evidence type="ECO:0000256" key="4">
    <source>
        <dbReference type="ARBA" id="ARBA00022679"/>
    </source>
</evidence>
<evidence type="ECO:0000256" key="7">
    <source>
        <dbReference type="ARBA" id="ARBA00022840"/>
    </source>
</evidence>
<evidence type="ECO:0000256" key="3">
    <source>
        <dbReference type="ARBA" id="ARBA00022605"/>
    </source>
</evidence>
<dbReference type="HAMAP" id="MF_00082">
    <property type="entry name" value="ArgB"/>
    <property type="match status" value="1"/>
</dbReference>
<dbReference type="AlphaFoldDB" id="A0A9D9NLP4"/>
<feature type="site" description="Transition state stabilizer" evidence="9">
    <location>
        <position position="7"/>
    </location>
</feature>
<sequence length="273" mass="28726">MKIKVVKVGGNVVEDDRMLGIFATDFARMEGARILVHGGGVMASSLQKRLGMEPVMVGGRRVTDAQTLEIVTMVYAGWCNKHIVATLQKNGCNAVGLCGADGSAIKASRRPPVTTTDSETGEVHETDYGYVGDIAADGVNTRFLESLLEQGITPALCAITHDGAGNLLNTNADTIASSVAEALSSNGHGHEVELTYCFEKQGVLYDKDDPDSVIPEITPGIYASLKSEGRVADGMIPKLDNAFKAIGNGVSRVVIKHACNLGNATGTAIIGHR</sequence>
<keyword evidence="9" id="KW-0963">Cytoplasm</keyword>
<dbReference type="Proteomes" id="UP000823771">
    <property type="component" value="Unassembled WGS sequence"/>
</dbReference>
<dbReference type="CDD" id="cd04238">
    <property type="entry name" value="AAK_NAGK-like"/>
    <property type="match status" value="1"/>
</dbReference>
<feature type="site" description="Transition state stabilizer" evidence="9">
    <location>
        <position position="238"/>
    </location>
</feature>
<evidence type="ECO:0000256" key="8">
    <source>
        <dbReference type="ARBA" id="ARBA00048141"/>
    </source>
</evidence>
<dbReference type="InterPro" id="IPR004662">
    <property type="entry name" value="AcgluKinase_fam"/>
</dbReference>
<dbReference type="GO" id="GO:0003991">
    <property type="term" value="F:acetylglutamate kinase activity"/>
    <property type="evidence" value="ECO:0007669"/>
    <property type="project" value="UniProtKB-UniRule"/>
</dbReference>
<dbReference type="InterPro" id="IPR001048">
    <property type="entry name" value="Asp/Glu/Uridylate_kinase"/>
</dbReference>
<keyword evidence="2 9" id="KW-0055">Arginine biosynthesis</keyword>
<dbReference type="PANTHER" id="PTHR23342:SF0">
    <property type="entry name" value="N-ACETYLGLUTAMATE SYNTHASE, MITOCHONDRIAL"/>
    <property type="match status" value="1"/>
</dbReference>
<keyword evidence="5 9" id="KW-0547">Nucleotide-binding</keyword>
<evidence type="ECO:0000259" key="10">
    <source>
        <dbReference type="Pfam" id="PF00696"/>
    </source>
</evidence>
<comment type="pathway">
    <text evidence="1 9">Amino-acid biosynthesis; L-arginine biosynthesis; N(2)-acetyl-L-ornithine from L-glutamate: step 2/4.</text>
</comment>
<evidence type="ECO:0000256" key="2">
    <source>
        <dbReference type="ARBA" id="ARBA00022571"/>
    </source>
</evidence>
<protein>
    <recommendedName>
        <fullName evidence="9">Acetylglutamate kinase</fullName>
        <ecNumber evidence="9">2.7.2.8</ecNumber>
    </recommendedName>
    <alternativeName>
        <fullName evidence="9">N-acetyl-L-glutamate 5-phosphotransferase</fullName>
    </alternativeName>
    <alternativeName>
        <fullName evidence="9">NAG kinase</fullName>
        <shortName evidence="9">NAGK</shortName>
    </alternativeName>
</protein>
<evidence type="ECO:0000256" key="1">
    <source>
        <dbReference type="ARBA" id="ARBA00004828"/>
    </source>
</evidence>
<keyword evidence="4 9" id="KW-0808">Transferase</keyword>
<feature type="binding site" evidence="9">
    <location>
        <position position="169"/>
    </location>
    <ligand>
        <name>substrate</name>
    </ligand>
</feature>
<comment type="caution">
    <text evidence="11">The sequence shown here is derived from an EMBL/GenBank/DDBJ whole genome shotgun (WGS) entry which is preliminary data.</text>
</comment>
<dbReference type="SUPFAM" id="SSF53633">
    <property type="entry name" value="Carbamate kinase-like"/>
    <property type="match status" value="1"/>
</dbReference>
<dbReference type="GO" id="GO:0005524">
    <property type="term" value="F:ATP binding"/>
    <property type="evidence" value="ECO:0007669"/>
    <property type="project" value="UniProtKB-UniRule"/>
</dbReference>
<dbReference type="Gene3D" id="3.40.1160.10">
    <property type="entry name" value="Acetylglutamate kinase-like"/>
    <property type="match status" value="1"/>
</dbReference>
<dbReference type="NCBIfam" id="TIGR00761">
    <property type="entry name" value="argB"/>
    <property type="match status" value="1"/>
</dbReference>
<evidence type="ECO:0000256" key="9">
    <source>
        <dbReference type="HAMAP-Rule" id="MF_00082"/>
    </source>
</evidence>
<proteinExistence type="inferred from homology"/>
<feature type="binding site" evidence="9">
    <location>
        <begin position="39"/>
        <end position="40"/>
    </location>
    <ligand>
        <name>substrate</name>
    </ligand>
</feature>
<evidence type="ECO:0000313" key="12">
    <source>
        <dbReference type="Proteomes" id="UP000823771"/>
    </source>
</evidence>
<dbReference type="GO" id="GO:0005737">
    <property type="term" value="C:cytoplasm"/>
    <property type="evidence" value="ECO:0007669"/>
    <property type="project" value="UniProtKB-SubCell"/>
</dbReference>
<evidence type="ECO:0000256" key="5">
    <source>
        <dbReference type="ARBA" id="ARBA00022741"/>
    </source>
</evidence>